<keyword evidence="3" id="KW-1185">Reference proteome</keyword>
<reference evidence="2" key="2">
    <citation type="submission" date="2020-05" db="UniProtKB">
        <authorList>
            <consortium name="EnsemblMetazoa"/>
        </authorList>
    </citation>
    <scope>IDENTIFICATION</scope>
    <source>
        <strain evidence="2">IAEA</strain>
    </source>
</reference>
<sequence length="129" mass="14610">MIYYRYWLNNKNAIIWGFSYLPALLTPFWSNLTSNGNHQALNQNSTNDSLFTRVCPSITLSGLNGIGDSLSTAIWKDTYSKPDVKTIRNICSQVARKCEAIMCINPLERFILNNLQITGEKCQLSTNNI</sequence>
<accession>A0A1A9WMC5</accession>
<keyword evidence="1" id="KW-0472">Membrane</keyword>
<organism evidence="2 3">
    <name type="scientific">Glossina brevipalpis</name>
    <dbReference type="NCBI Taxonomy" id="37001"/>
    <lineage>
        <taxon>Eukaryota</taxon>
        <taxon>Metazoa</taxon>
        <taxon>Ecdysozoa</taxon>
        <taxon>Arthropoda</taxon>
        <taxon>Hexapoda</taxon>
        <taxon>Insecta</taxon>
        <taxon>Pterygota</taxon>
        <taxon>Neoptera</taxon>
        <taxon>Endopterygota</taxon>
        <taxon>Diptera</taxon>
        <taxon>Brachycera</taxon>
        <taxon>Muscomorpha</taxon>
        <taxon>Hippoboscoidea</taxon>
        <taxon>Glossinidae</taxon>
        <taxon>Glossina</taxon>
    </lineage>
</organism>
<keyword evidence="1" id="KW-0812">Transmembrane</keyword>
<evidence type="ECO:0000313" key="2">
    <source>
        <dbReference type="EnsemblMetazoa" id="GBRI024873-PA"/>
    </source>
</evidence>
<proteinExistence type="predicted"/>
<protein>
    <submittedName>
        <fullName evidence="2">Uncharacterized protein</fullName>
    </submittedName>
</protein>
<dbReference type="AlphaFoldDB" id="A0A1A9WMC5"/>
<reference evidence="3" key="1">
    <citation type="submission" date="2014-03" db="EMBL/GenBank/DDBJ databases">
        <authorList>
            <person name="Aksoy S."/>
            <person name="Warren W."/>
            <person name="Wilson R.K."/>
        </authorList>
    </citation>
    <scope>NUCLEOTIDE SEQUENCE [LARGE SCALE GENOMIC DNA]</scope>
    <source>
        <strain evidence="3">IAEA</strain>
    </source>
</reference>
<evidence type="ECO:0000256" key="1">
    <source>
        <dbReference type="SAM" id="Phobius"/>
    </source>
</evidence>
<dbReference type="Proteomes" id="UP000091820">
    <property type="component" value="Unassembled WGS sequence"/>
</dbReference>
<name>A0A1A9WMC5_9MUSC</name>
<feature type="transmembrane region" description="Helical" evidence="1">
    <location>
        <begin position="12"/>
        <end position="29"/>
    </location>
</feature>
<evidence type="ECO:0000313" key="3">
    <source>
        <dbReference type="Proteomes" id="UP000091820"/>
    </source>
</evidence>
<keyword evidence="1" id="KW-1133">Transmembrane helix</keyword>
<dbReference type="VEuPathDB" id="VectorBase:GBRI024873"/>
<dbReference type="EnsemblMetazoa" id="GBRI024873-RA">
    <property type="protein sequence ID" value="GBRI024873-PA"/>
    <property type="gene ID" value="GBRI024873"/>
</dbReference>